<protein>
    <recommendedName>
        <fullName evidence="5">Septum formation initiator</fullName>
    </recommendedName>
</protein>
<feature type="transmembrane region" description="Helical" evidence="2">
    <location>
        <begin position="24"/>
        <end position="41"/>
    </location>
</feature>
<gene>
    <name evidence="3" type="ORF">HF320_00865</name>
</gene>
<keyword evidence="2" id="KW-1133">Transmembrane helix</keyword>
<evidence type="ECO:0000313" key="4">
    <source>
        <dbReference type="Proteomes" id="UP000546970"/>
    </source>
</evidence>
<evidence type="ECO:0000256" key="2">
    <source>
        <dbReference type="SAM" id="Phobius"/>
    </source>
</evidence>
<evidence type="ECO:0008006" key="5">
    <source>
        <dbReference type="Google" id="ProtNLM"/>
    </source>
</evidence>
<keyword evidence="2" id="KW-0812">Transmembrane</keyword>
<evidence type="ECO:0000313" key="3">
    <source>
        <dbReference type="EMBL" id="NMF54890.1"/>
    </source>
</evidence>
<accession>A0A7X9YI66</accession>
<dbReference type="Proteomes" id="UP000546970">
    <property type="component" value="Unassembled WGS sequence"/>
</dbReference>
<comment type="caution">
    <text evidence="3">The sequence shown here is derived from an EMBL/GenBank/DDBJ whole genome shotgun (WGS) entry which is preliminary data.</text>
</comment>
<name>A0A7X9YI66_9ACTN</name>
<keyword evidence="4" id="KW-1185">Reference proteome</keyword>
<evidence type="ECO:0000256" key="1">
    <source>
        <dbReference type="SAM" id="MobiDB-lite"/>
    </source>
</evidence>
<organism evidence="3 4">
    <name type="scientific">Collinsella acetigenes</name>
    <dbReference type="NCBI Taxonomy" id="2713419"/>
    <lineage>
        <taxon>Bacteria</taxon>
        <taxon>Bacillati</taxon>
        <taxon>Actinomycetota</taxon>
        <taxon>Coriobacteriia</taxon>
        <taxon>Coriobacteriales</taxon>
        <taxon>Coriobacteriaceae</taxon>
        <taxon>Collinsella</taxon>
    </lineage>
</organism>
<feature type="compositionally biased region" description="Low complexity" evidence="1">
    <location>
        <begin position="106"/>
        <end position="121"/>
    </location>
</feature>
<feature type="region of interest" description="Disordered" evidence="1">
    <location>
        <begin position="101"/>
        <end position="121"/>
    </location>
</feature>
<reference evidence="3 4" key="1">
    <citation type="submission" date="2020-04" db="EMBL/GenBank/DDBJ databases">
        <title>Collinsella sp. KGMB02528 nov., an anaerobic actinobacterium isolated from human feces.</title>
        <authorList>
            <person name="Han K.-I."/>
            <person name="Eom M.K."/>
            <person name="Kim J.-S."/>
            <person name="Lee K.C."/>
            <person name="Suh M.K."/>
            <person name="Park S.-H."/>
            <person name="Lee J.H."/>
            <person name="Kang S.W."/>
            <person name="Park J.-E."/>
            <person name="Oh B.S."/>
            <person name="Yu S.Y."/>
            <person name="Choi S.-H."/>
            <person name="Lee D.H."/>
            <person name="Yoon H."/>
            <person name="Kim B.-Y."/>
            <person name="Lee J.H."/>
            <person name="Lee J.-S."/>
        </authorList>
    </citation>
    <scope>NUCLEOTIDE SEQUENCE [LARGE SCALE GENOMIC DNA]</scope>
    <source>
        <strain evidence="3 4">KGMB02528</strain>
    </source>
</reference>
<dbReference type="AlphaFoldDB" id="A0A7X9YI66"/>
<dbReference type="EMBL" id="JABBCP010000001">
    <property type="protein sequence ID" value="NMF54890.1"/>
    <property type="molecule type" value="Genomic_DNA"/>
</dbReference>
<sequence>MKYAADNRAVHAIYEFTTGRTKPLAIALVILAILGGLYGPMRDYYVAYRTGDILARQLQVSERYNKSLQSDVSKLLSKEGIEDEARSKLGLVMPGEKQLEVKGLDGDSSSDSSDASSSLTASEIAKREAEVAAEAPWYIKVLDTVFFYSGVGGQEVSSSGNSTSGE</sequence>
<proteinExistence type="predicted"/>
<keyword evidence="2" id="KW-0472">Membrane</keyword>